<keyword evidence="2" id="KW-0479">Metal-binding</keyword>
<dbReference type="GO" id="GO:0016787">
    <property type="term" value="F:hydrolase activity"/>
    <property type="evidence" value="ECO:0007669"/>
    <property type="project" value="UniProtKB-KW"/>
</dbReference>
<dbReference type="AlphaFoldDB" id="A0A1P8F7I8"/>
<dbReference type="InterPro" id="IPR036866">
    <property type="entry name" value="RibonucZ/Hydroxyglut_hydro"/>
</dbReference>
<dbReference type="KEGG" id="dfo:Dform_00991"/>
<dbReference type="PANTHER" id="PTHR46233">
    <property type="entry name" value="HYDROXYACYLGLUTATHIONE HYDROLASE GLOC"/>
    <property type="match status" value="1"/>
</dbReference>
<dbReference type="SMART" id="SM00849">
    <property type="entry name" value="Lactamase_B"/>
    <property type="match status" value="1"/>
</dbReference>
<name>A0A1P8F7I8_9CHLR</name>
<evidence type="ECO:0000256" key="4">
    <source>
        <dbReference type="ARBA" id="ARBA00022833"/>
    </source>
</evidence>
<dbReference type="EMBL" id="CP018258">
    <property type="protein sequence ID" value="APV44332.1"/>
    <property type="molecule type" value="Genomic_DNA"/>
</dbReference>
<evidence type="ECO:0000256" key="1">
    <source>
        <dbReference type="ARBA" id="ARBA00001947"/>
    </source>
</evidence>
<dbReference type="Proteomes" id="UP000185934">
    <property type="component" value="Chromosome"/>
</dbReference>
<dbReference type="Gene3D" id="3.60.15.10">
    <property type="entry name" value="Ribonuclease Z/Hydroxyacylglutathione hydrolase-like"/>
    <property type="match status" value="1"/>
</dbReference>
<keyword evidence="3" id="KW-0378">Hydrolase</keyword>
<accession>A0A1P8F7I8</accession>
<dbReference type="PANTHER" id="PTHR46233:SF3">
    <property type="entry name" value="HYDROXYACYLGLUTATHIONE HYDROLASE GLOC"/>
    <property type="match status" value="1"/>
</dbReference>
<dbReference type="OrthoDB" id="9802248at2"/>
<dbReference type="Pfam" id="PF00753">
    <property type="entry name" value="Lactamase_B"/>
    <property type="match status" value="1"/>
</dbReference>
<keyword evidence="7" id="KW-1185">Reference proteome</keyword>
<evidence type="ECO:0000259" key="5">
    <source>
        <dbReference type="SMART" id="SM00849"/>
    </source>
</evidence>
<dbReference type="CDD" id="cd06262">
    <property type="entry name" value="metallo-hydrolase-like_MBL-fold"/>
    <property type="match status" value="1"/>
</dbReference>
<proteinExistence type="predicted"/>
<evidence type="ECO:0000256" key="3">
    <source>
        <dbReference type="ARBA" id="ARBA00022801"/>
    </source>
</evidence>
<comment type="cofactor">
    <cofactor evidence="1">
        <name>Zn(2+)</name>
        <dbReference type="ChEBI" id="CHEBI:29105"/>
    </cofactor>
</comment>
<organism evidence="6 7">
    <name type="scientific">Dehalogenimonas formicexedens</name>
    <dbReference type="NCBI Taxonomy" id="1839801"/>
    <lineage>
        <taxon>Bacteria</taxon>
        <taxon>Bacillati</taxon>
        <taxon>Chloroflexota</taxon>
        <taxon>Dehalococcoidia</taxon>
        <taxon>Dehalococcoidales</taxon>
        <taxon>Dehalococcoidaceae</taxon>
        <taxon>Dehalogenimonas</taxon>
    </lineage>
</organism>
<gene>
    <name evidence="6" type="ORF">Dform_00991</name>
</gene>
<keyword evidence="4" id="KW-0862">Zinc</keyword>
<reference evidence="7" key="1">
    <citation type="submission" date="2016-11" db="EMBL/GenBank/DDBJ databases">
        <title>Dehalogenimonas formicexedens sp. nov., a chlorinated alkane respiring bacterium isolated from contaminated groundwater.</title>
        <authorList>
            <person name="Key T.A."/>
            <person name="Bowman K.S."/>
            <person name="Lee I."/>
            <person name="Chun J."/>
            <person name="Albuquerque L."/>
            <person name="da Costa M.S."/>
            <person name="Rainey F.A."/>
            <person name="Moe W.M."/>
        </authorList>
    </citation>
    <scope>NUCLEOTIDE SEQUENCE [LARGE SCALE GENOMIC DNA]</scope>
    <source>
        <strain evidence="7">NSZ-14</strain>
    </source>
</reference>
<dbReference type="SUPFAM" id="SSF56281">
    <property type="entry name" value="Metallo-hydrolase/oxidoreductase"/>
    <property type="match status" value="1"/>
</dbReference>
<dbReference type="InterPro" id="IPR001279">
    <property type="entry name" value="Metallo-B-lactamas"/>
</dbReference>
<evidence type="ECO:0000313" key="6">
    <source>
        <dbReference type="EMBL" id="APV44332.1"/>
    </source>
</evidence>
<dbReference type="GO" id="GO:0046872">
    <property type="term" value="F:metal ion binding"/>
    <property type="evidence" value="ECO:0007669"/>
    <property type="project" value="UniProtKB-KW"/>
</dbReference>
<feature type="domain" description="Metallo-beta-lactamase" evidence="5">
    <location>
        <begin position="12"/>
        <end position="188"/>
    </location>
</feature>
<protein>
    <submittedName>
        <fullName evidence="6">Glyoxylase, beta-lactamase superfamily II</fullName>
    </submittedName>
</protein>
<evidence type="ECO:0000313" key="7">
    <source>
        <dbReference type="Proteomes" id="UP000185934"/>
    </source>
</evidence>
<sequence>MIIERLVVGPIEANCYIVGDEKTKQGMVIDPGDDAEDIIQAIGRLGLKISFVVLTHGHFDHVSATAAVRKATGAKLAVHQADAASLNDGMLARLAGFIHQPVPHPDILLKGWEELSVGELRFTVLSVPGHTPGGIALYGQDAVFTGDTLFEGSIGRTDLPGGDYDVIIESINTRLLALDNEIKVYPGHGDPTTIGFERDHNPFLVNPPRKQC</sequence>
<dbReference type="STRING" id="1839801.Dform_00991"/>
<dbReference type="InterPro" id="IPR051453">
    <property type="entry name" value="MBL_Glyoxalase_II"/>
</dbReference>
<evidence type="ECO:0000256" key="2">
    <source>
        <dbReference type="ARBA" id="ARBA00022723"/>
    </source>
</evidence>